<evidence type="ECO:0000256" key="10">
    <source>
        <dbReference type="PROSITE-ProRule" id="PRU00042"/>
    </source>
</evidence>
<sequence>MWVFVEEKFESIEPHLISTSSKEVEENEVEEEGLSGNADENESLDDGKYEIVQILDDTPHEMFEMVYCDTPPEQPNVKKGKSYVCLYEGCGKMYNMAHQLDVHMRNHLCFKPYACTEEGCDKTFSTNYSLKAHIRTHTGEKPYSCSICQKAFKTSGDLQKHVRIHTGEKPFMCPVEYCGKSFTTSNIRKVHVRSHTGERPYTCNYPNCGKAFSSSTNYKNHIRIHSGEKPYVCQIKDCGKRFTEYSSLYKHNMVHQTYRPHSCRFCGQKFKQQTAMSLHKRVKHNIIIASDGTEIVVDIN</sequence>
<dbReference type="PROSITE" id="PS50157">
    <property type="entry name" value="ZINC_FINGER_C2H2_2"/>
    <property type="match status" value="7"/>
</dbReference>
<keyword evidence="3" id="KW-0677">Repeat</keyword>
<dbReference type="SUPFAM" id="SSF57667">
    <property type="entry name" value="beta-beta-alpha zinc fingers"/>
    <property type="match status" value="3"/>
</dbReference>
<feature type="domain" description="C2H2-type" evidence="12">
    <location>
        <begin position="261"/>
        <end position="284"/>
    </location>
</feature>
<dbReference type="AlphaFoldDB" id="A0AAV8V8P2"/>
<dbReference type="EMBL" id="JANEYG010000301">
    <property type="protein sequence ID" value="KAJ8910416.1"/>
    <property type="molecule type" value="Genomic_DNA"/>
</dbReference>
<dbReference type="FunFam" id="3.30.160.60:FF:000072">
    <property type="entry name" value="zinc finger protein 143 isoform X1"/>
    <property type="match status" value="1"/>
</dbReference>
<dbReference type="GO" id="GO:0031519">
    <property type="term" value="C:PcG protein complex"/>
    <property type="evidence" value="ECO:0007669"/>
    <property type="project" value="TreeGrafter"/>
</dbReference>
<keyword evidence="7" id="KW-0238">DNA-binding</keyword>
<feature type="compositionally biased region" description="Acidic residues" evidence="11">
    <location>
        <begin position="25"/>
        <end position="42"/>
    </location>
</feature>
<dbReference type="GO" id="GO:0000981">
    <property type="term" value="F:DNA-binding transcription factor activity, RNA polymerase II-specific"/>
    <property type="evidence" value="ECO:0007669"/>
    <property type="project" value="TreeGrafter"/>
</dbReference>
<dbReference type="FunFam" id="3.30.160.60:FF:000690">
    <property type="entry name" value="Zinc finger protein 354C"/>
    <property type="match status" value="1"/>
</dbReference>
<dbReference type="FunFam" id="3.30.160.60:FF:000071">
    <property type="entry name" value="Putative zinc finger protein 143"/>
    <property type="match status" value="1"/>
</dbReference>
<keyword evidence="14" id="KW-1185">Reference proteome</keyword>
<evidence type="ECO:0000259" key="12">
    <source>
        <dbReference type="PROSITE" id="PS50157"/>
    </source>
</evidence>
<dbReference type="GO" id="GO:0003682">
    <property type="term" value="F:chromatin binding"/>
    <property type="evidence" value="ECO:0007669"/>
    <property type="project" value="UniProtKB-ARBA"/>
</dbReference>
<evidence type="ECO:0000256" key="4">
    <source>
        <dbReference type="ARBA" id="ARBA00022771"/>
    </source>
</evidence>
<evidence type="ECO:0000313" key="14">
    <source>
        <dbReference type="Proteomes" id="UP001159042"/>
    </source>
</evidence>
<feature type="domain" description="C2H2-type" evidence="12">
    <location>
        <begin position="171"/>
        <end position="200"/>
    </location>
</feature>
<keyword evidence="6" id="KW-0805">Transcription regulation</keyword>
<dbReference type="FunFam" id="3.30.160.60:FF:000349">
    <property type="entry name" value="metal regulatory transcription factor 1"/>
    <property type="match status" value="1"/>
</dbReference>
<evidence type="ECO:0000256" key="7">
    <source>
        <dbReference type="ARBA" id="ARBA00023125"/>
    </source>
</evidence>
<comment type="caution">
    <text evidence="13">The sequence shown here is derived from an EMBL/GenBank/DDBJ whole genome shotgun (WGS) entry which is preliminary data.</text>
</comment>
<feature type="domain" description="C2H2-type" evidence="12">
    <location>
        <begin position="113"/>
        <end position="142"/>
    </location>
</feature>
<feature type="region of interest" description="Disordered" evidence="11">
    <location>
        <begin position="16"/>
        <end position="42"/>
    </location>
</feature>
<evidence type="ECO:0000256" key="11">
    <source>
        <dbReference type="SAM" id="MobiDB-lite"/>
    </source>
</evidence>
<organism evidence="13 14">
    <name type="scientific">Exocentrus adspersus</name>
    <dbReference type="NCBI Taxonomy" id="1586481"/>
    <lineage>
        <taxon>Eukaryota</taxon>
        <taxon>Metazoa</taxon>
        <taxon>Ecdysozoa</taxon>
        <taxon>Arthropoda</taxon>
        <taxon>Hexapoda</taxon>
        <taxon>Insecta</taxon>
        <taxon>Pterygota</taxon>
        <taxon>Neoptera</taxon>
        <taxon>Endopterygota</taxon>
        <taxon>Coleoptera</taxon>
        <taxon>Polyphaga</taxon>
        <taxon>Cucujiformia</taxon>
        <taxon>Chrysomeloidea</taxon>
        <taxon>Cerambycidae</taxon>
        <taxon>Lamiinae</taxon>
        <taxon>Acanthocinini</taxon>
        <taxon>Exocentrus</taxon>
    </lineage>
</organism>
<keyword evidence="2" id="KW-0479">Metal-binding</keyword>
<feature type="domain" description="C2H2-type" evidence="12">
    <location>
        <begin position="231"/>
        <end position="260"/>
    </location>
</feature>
<dbReference type="GO" id="GO:0040029">
    <property type="term" value="P:epigenetic regulation of gene expression"/>
    <property type="evidence" value="ECO:0007669"/>
    <property type="project" value="UniProtKB-ARBA"/>
</dbReference>
<evidence type="ECO:0000256" key="9">
    <source>
        <dbReference type="ARBA" id="ARBA00023242"/>
    </source>
</evidence>
<dbReference type="InterPro" id="IPR036236">
    <property type="entry name" value="Znf_C2H2_sf"/>
</dbReference>
<evidence type="ECO:0000256" key="3">
    <source>
        <dbReference type="ARBA" id="ARBA00022737"/>
    </source>
</evidence>
<feature type="domain" description="C2H2-type" evidence="12">
    <location>
        <begin position="201"/>
        <end position="230"/>
    </location>
</feature>
<feature type="domain" description="C2H2-type" evidence="12">
    <location>
        <begin position="143"/>
        <end position="170"/>
    </location>
</feature>
<dbReference type="GO" id="GO:0000785">
    <property type="term" value="C:chromatin"/>
    <property type="evidence" value="ECO:0007669"/>
    <property type="project" value="UniProtKB-ARBA"/>
</dbReference>
<evidence type="ECO:0000256" key="8">
    <source>
        <dbReference type="ARBA" id="ARBA00023163"/>
    </source>
</evidence>
<evidence type="ECO:0000256" key="6">
    <source>
        <dbReference type="ARBA" id="ARBA00023015"/>
    </source>
</evidence>
<dbReference type="GO" id="GO:0008270">
    <property type="term" value="F:zinc ion binding"/>
    <property type="evidence" value="ECO:0007669"/>
    <property type="project" value="UniProtKB-KW"/>
</dbReference>
<dbReference type="PROSITE" id="PS00028">
    <property type="entry name" value="ZINC_FINGER_C2H2_1"/>
    <property type="match status" value="7"/>
</dbReference>
<gene>
    <name evidence="13" type="ORF">NQ315_013891</name>
</gene>
<keyword evidence="8" id="KW-0804">Transcription</keyword>
<feature type="domain" description="C2H2-type" evidence="12">
    <location>
        <begin position="83"/>
        <end position="112"/>
    </location>
</feature>
<reference evidence="13 14" key="1">
    <citation type="journal article" date="2023" name="Insect Mol. Biol.">
        <title>Genome sequencing provides insights into the evolution of gene families encoding plant cell wall-degrading enzymes in longhorned beetles.</title>
        <authorList>
            <person name="Shin N.R."/>
            <person name="Okamura Y."/>
            <person name="Kirsch R."/>
            <person name="Pauchet Y."/>
        </authorList>
    </citation>
    <scope>NUCLEOTIDE SEQUENCE [LARGE SCALE GENOMIC DNA]</scope>
    <source>
        <strain evidence="13">EAD_L_NR</strain>
    </source>
</reference>
<keyword evidence="9" id="KW-0539">Nucleus</keyword>
<dbReference type="Gene3D" id="3.30.160.60">
    <property type="entry name" value="Classic Zinc Finger"/>
    <property type="match status" value="6"/>
</dbReference>
<evidence type="ECO:0000256" key="5">
    <source>
        <dbReference type="ARBA" id="ARBA00022833"/>
    </source>
</evidence>
<evidence type="ECO:0000313" key="13">
    <source>
        <dbReference type="EMBL" id="KAJ8910416.1"/>
    </source>
</evidence>
<name>A0AAV8V8P2_9CUCU</name>
<comment type="subcellular location">
    <subcellularLocation>
        <location evidence="1">Nucleus</location>
    </subcellularLocation>
</comment>
<dbReference type="Pfam" id="PF00096">
    <property type="entry name" value="zf-C2H2"/>
    <property type="match status" value="5"/>
</dbReference>
<proteinExistence type="predicted"/>
<dbReference type="FunFam" id="3.30.160.60:FF:000125">
    <property type="entry name" value="Putative zinc finger protein 143"/>
    <property type="match status" value="1"/>
</dbReference>
<dbReference type="GO" id="GO:0000978">
    <property type="term" value="F:RNA polymerase II cis-regulatory region sequence-specific DNA binding"/>
    <property type="evidence" value="ECO:0007669"/>
    <property type="project" value="TreeGrafter"/>
</dbReference>
<dbReference type="PANTHER" id="PTHR14003:SF23">
    <property type="entry name" value="ZINC FINGER PROTEIN 143"/>
    <property type="match status" value="1"/>
</dbReference>
<dbReference type="Proteomes" id="UP001159042">
    <property type="component" value="Unassembled WGS sequence"/>
</dbReference>
<evidence type="ECO:0000256" key="2">
    <source>
        <dbReference type="ARBA" id="ARBA00022723"/>
    </source>
</evidence>
<evidence type="ECO:0000256" key="1">
    <source>
        <dbReference type="ARBA" id="ARBA00004123"/>
    </source>
</evidence>
<keyword evidence="4 10" id="KW-0863">Zinc-finger</keyword>
<protein>
    <recommendedName>
        <fullName evidence="12">C2H2-type domain-containing protein</fullName>
    </recommendedName>
</protein>
<dbReference type="PANTHER" id="PTHR14003">
    <property type="entry name" value="TRANSCRIPTIONAL REPRESSOR PROTEIN YY"/>
    <property type="match status" value="1"/>
</dbReference>
<dbReference type="GO" id="GO:0005667">
    <property type="term" value="C:transcription regulator complex"/>
    <property type="evidence" value="ECO:0007669"/>
    <property type="project" value="TreeGrafter"/>
</dbReference>
<keyword evidence="5" id="KW-0862">Zinc</keyword>
<dbReference type="SMART" id="SM00355">
    <property type="entry name" value="ZnF_C2H2"/>
    <property type="match status" value="7"/>
</dbReference>
<dbReference type="InterPro" id="IPR013087">
    <property type="entry name" value="Znf_C2H2_type"/>
</dbReference>
<accession>A0AAV8V8P2</accession>